<proteinExistence type="predicted"/>
<evidence type="ECO:0000313" key="3">
    <source>
        <dbReference type="Proteomes" id="UP001519271"/>
    </source>
</evidence>
<dbReference type="InterPro" id="IPR036390">
    <property type="entry name" value="WH_DNA-bd_sf"/>
</dbReference>
<dbReference type="Pfam" id="PF02082">
    <property type="entry name" value="Rrf2"/>
    <property type="match status" value="1"/>
</dbReference>
<dbReference type="PROSITE" id="PS51197">
    <property type="entry name" value="HTH_RRF2_2"/>
    <property type="match status" value="1"/>
</dbReference>
<organism evidence="2 3">
    <name type="scientific">Youngiibacter multivorans</name>
    <dbReference type="NCBI Taxonomy" id="937251"/>
    <lineage>
        <taxon>Bacteria</taxon>
        <taxon>Bacillati</taxon>
        <taxon>Bacillota</taxon>
        <taxon>Clostridia</taxon>
        <taxon>Eubacteriales</taxon>
        <taxon>Clostridiaceae</taxon>
        <taxon>Youngiibacter</taxon>
    </lineage>
</organism>
<dbReference type="PANTHER" id="PTHR33221">
    <property type="entry name" value="WINGED HELIX-TURN-HELIX TRANSCRIPTIONAL REGULATOR, RRF2 FAMILY"/>
    <property type="match status" value="1"/>
</dbReference>
<sequence length="148" mass="16503">MRISAKTRYGIAALVHLAQNSGEDRLIPILSISEALGISKIYLEQVFSLLKRGDIVVSVKGAQGGYQLARPANEITMLEIFKSTEQTLFEKVEETVPAKGQEIEKAMKEIIFDRIDIALEASLEGVTLLDMVHEAKKNKSTNDFMFFI</sequence>
<name>A0ABS4G7G9_9CLOT</name>
<dbReference type="InterPro" id="IPR036388">
    <property type="entry name" value="WH-like_DNA-bd_sf"/>
</dbReference>
<evidence type="ECO:0000313" key="2">
    <source>
        <dbReference type="EMBL" id="MBP1920474.1"/>
    </source>
</evidence>
<gene>
    <name evidence="2" type="ORF">J2Z34_002986</name>
</gene>
<dbReference type="PANTHER" id="PTHR33221:SF5">
    <property type="entry name" value="HTH-TYPE TRANSCRIPTIONAL REGULATOR ISCR"/>
    <property type="match status" value="1"/>
</dbReference>
<dbReference type="InterPro" id="IPR000944">
    <property type="entry name" value="Tscrpt_reg_Rrf2"/>
</dbReference>
<keyword evidence="1" id="KW-0238">DNA-binding</keyword>
<evidence type="ECO:0000256" key="1">
    <source>
        <dbReference type="ARBA" id="ARBA00023125"/>
    </source>
</evidence>
<dbReference type="EMBL" id="JAGGKC010000030">
    <property type="protein sequence ID" value="MBP1920474.1"/>
    <property type="molecule type" value="Genomic_DNA"/>
</dbReference>
<dbReference type="SUPFAM" id="SSF46785">
    <property type="entry name" value="Winged helix' DNA-binding domain"/>
    <property type="match status" value="1"/>
</dbReference>
<dbReference type="Proteomes" id="UP001519271">
    <property type="component" value="Unassembled WGS sequence"/>
</dbReference>
<dbReference type="NCBIfam" id="TIGR00738">
    <property type="entry name" value="rrf2_super"/>
    <property type="match status" value="1"/>
</dbReference>
<comment type="caution">
    <text evidence="2">The sequence shown here is derived from an EMBL/GenBank/DDBJ whole genome shotgun (WGS) entry which is preliminary data.</text>
</comment>
<protein>
    <submittedName>
        <fullName evidence="2">Rrf2 family protein</fullName>
    </submittedName>
</protein>
<dbReference type="Gene3D" id="1.10.10.10">
    <property type="entry name" value="Winged helix-like DNA-binding domain superfamily/Winged helix DNA-binding domain"/>
    <property type="match status" value="1"/>
</dbReference>
<accession>A0ABS4G7G9</accession>
<reference evidence="2 3" key="1">
    <citation type="submission" date="2021-03" db="EMBL/GenBank/DDBJ databases">
        <title>Genomic Encyclopedia of Type Strains, Phase IV (KMG-IV): sequencing the most valuable type-strain genomes for metagenomic binning, comparative biology and taxonomic classification.</title>
        <authorList>
            <person name="Goeker M."/>
        </authorList>
    </citation>
    <scope>NUCLEOTIDE SEQUENCE [LARGE SCALE GENOMIC DNA]</scope>
    <source>
        <strain evidence="2 3">DSM 6139</strain>
    </source>
</reference>
<keyword evidence="3" id="KW-1185">Reference proteome</keyword>
<dbReference type="RefSeq" id="WP_209460646.1">
    <property type="nucleotide sequence ID" value="NZ_JAGGKC010000030.1"/>
</dbReference>